<evidence type="ECO:0000313" key="2">
    <source>
        <dbReference type="Proteomes" id="UP000287166"/>
    </source>
</evidence>
<dbReference type="GeneID" id="38781398"/>
<proteinExistence type="predicted"/>
<sequence>MMSYMITTDPTFLAVMDNEKDMTIQVLTWHFLHGTGCIDAIQPSLTMVELIRPKDPHLIVYRSTNPTPPSFMSNMIQGASSPEKLLSGMTSLLVHFDGGDTPMLVDILSQVHDLACMQNLDIVRAFCKHQAIWDALFALLHRAANGKDSPGNLFTGAR</sequence>
<reference evidence="1 2" key="1">
    <citation type="journal article" date="2018" name="Sci. Rep.">
        <title>Genome sequence of the cauliflower mushroom Sparassis crispa (Hanabiratake) and its association with beneficial usage.</title>
        <authorList>
            <person name="Kiyama R."/>
            <person name="Furutani Y."/>
            <person name="Kawaguchi K."/>
            <person name="Nakanishi T."/>
        </authorList>
    </citation>
    <scope>NUCLEOTIDE SEQUENCE [LARGE SCALE GENOMIC DNA]</scope>
</reference>
<evidence type="ECO:0000313" key="1">
    <source>
        <dbReference type="EMBL" id="GBE84481.1"/>
    </source>
</evidence>
<dbReference type="Proteomes" id="UP000287166">
    <property type="component" value="Unassembled WGS sequence"/>
</dbReference>
<dbReference type="OrthoDB" id="432970at2759"/>
<dbReference type="EMBL" id="BFAD01000006">
    <property type="protein sequence ID" value="GBE84481.1"/>
    <property type="molecule type" value="Genomic_DNA"/>
</dbReference>
<dbReference type="AlphaFoldDB" id="A0A401GQG4"/>
<protein>
    <submittedName>
        <fullName evidence="1">Uncharacterized protein</fullName>
    </submittedName>
</protein>
<name>A0A401GQG4_9APHY</name>
<keyword evidence="2" id="KW-1185">Reference proteome</keyword>
<organism evidence="1 2">
    <name type="scientific">Sparassis crispa</name>
    <dbReference type="NCBI Taxonomy" id="139825"/>
    <lineage>
        <taxon>Eukaryota</taxon>
        <taxon>Fungi</taxon>
        <taxon>Dikarya</taxon>
        <taxon>Basidiomycota</taxon>
        <taxon>Agaricomycotina</taxon>
        <taxon>Agaricomycetes</taxon>
        <taxon>Polyporales</taxon>
        <taxon>Sparassidaceae</taxon>
        <taxon>Sparassis</taxon>
    </lineage>
</organism>
<comment type="caution">
    <text evidence="1">The sequence shown here is derived from an EMBL/GenBank/DDBJ whole genome shotgun (WGS) entry which is preliminary data.</text>
</comment>
<dbReference type="RefSeq" id="XP_027615394.1">
    <property type="nucleotide sequence ID" value="XM_027759593.1"/>
</dbReference>
<dbReference type="InParanoid" id="A0A401GQG4"/>
<gene>
    <name evidence="1" type="ORF">SCP_0604600</name>
</gene>
<accession>A0A401GQG4</accession>